<feature type="transmembrane region" description="Helical" evidence="5">
    <location>
        <begin position="89"/>
        <end position="109"/>
    </location>
</feature>
<dbReference type="RefSeq" id="XP_044723013.1">
    <property type="nucleotide sequence ID" value="XM_044861987.1"/>
</dbReference>
<dbReference type="AlphaFoldDB" id="A0A9P8N255"/>
<evidence type="ECO:0000313" key="7">
    <source>
        <dbReference type="EMBL" id="KAH0965500.1"/>
    </source>
</evidence>
<name>A0A9P8N255_9HYPO</name>
<feature type="transmembrane region" description="Helical" evidence="5">
    <location>
        <begin position="182"/>
        <end position="200"/>
    </location>
</feature>
<sequence length="395" mass="43952">MPADTGSLREAEENYKPRTAKFWLVTFSAFVSMFLVALDRTILSTAIPRITDDFQSLGDIGWYGSAYMLTTSAFQLLFGRVYRFYDLRWTFLCCIVVFEAGSAICGAAPTSPVFIVGRAIAGVGSAGITTGSMMVIIPMVPLHRRPMFQSIFGVLFGVSSVAGPLIGGAFTKRVTWRWCFYMNLPVGAAASVFLFFFLHVSKEPRKQVPVKEHIMRLDPLGTFFFIPSVVCLVLALQWGGSTYSWGSWRIIVLFVVFALAAIAFGGVQVLMPETATLPVRIIKQQTMLASAFFMFFLAGGMMLCVYYVPLWFQTTHGIDPVKSGIYTIPLVLSLVVAAITSGVVTQQIGYYVPSMLSRAVPGWWTRLYRKLREHSEKGNISSHSRLRLEFSFFPP</sequence>
<evidence type="ECO:0000256" key="3">
    <source>
        <dbReference type="ARBA" id="ARBA00022989"/>
    </source>
</evidence>
<feature type="transmembrane region" description="Helical" evidence="5">
    <location>
        <begin position="220"/>
        <end position="238"/>
    </location>
</feature>
<feature type="transmembrane region" description="Helical" evidence="5">
    <location>
        <begin position="22"/>
        <end position="42"/>
    </location>
</feature>
<dbReference type="InterPro" id="IPR011701">
    <property type="entry name" value="MFS"/>
</dbReference>
<dbReference type="PANTHER" id="PTHR23501:SF201">
    <property type="entry name" value="MFS AFLATOXIN EFFLUX PUMP"/>
    <property type="match status" value="1"/>
</dbReference>
<evidence type="ECO:0000256" key="1">
    <source>
        <dbReference type="ARBA" id="ARBA00004141"/>
    </source>
</evidence>
<dbReference type="FunFam" id="1.20.1720.10:FF:000012">
    <property type="entry name" value="MFS toxin efflux pump (AflT)"/>
    <property type="match status" value="1"/>
</dbReference>
<evidence type="ECO:0000256" key="2">
    <source>
        <dbReference type="ARBA" id="ARBA00022692"/>
    </source>
</evidence>
<organism evidence="7 8">
    <name type="scientific">Hirsutella rhossiliensis</name>
    <dbReference type="NCBI Taxonomy" id="111463"/>
    <lineage>
        <taxon>Eukaryota</taxon>
        <taxon>Fungi</taxon>
        <taxon>Dikarya</taxon>
        <taxon>Ascomycota</taxon>
        <taxon>Pezizomycotina</taxon>
        <taxon>Sordariomycetes</taxon>
        <taxon>Hypocreomycetidae</taxon>
        <taxon>Hypocreales</taxon>
        <taxon>Ophiocordycipitaceae</taxon>
        <taxon>Hirsutella</taxon>
    </lineage>
</organism>
<comment type="subcellular location">
    <subcellularLocation>
        <location evidence="1">Membrane</location>
        <topology evidence="1">Multi-pass membrane protein</topology>
    </subcellularLocation>
</comment>
<evidence type="ECO:0000256" key="4">
    <source>
        <dbReference type="ARBA" id="ARBA00023136"/>
    </source>
</evidence>
<evidence type="ECO:0000259" key="6">
    <source>
        <dbReference type="PROSITE" id="PS50850"/>
    </source>
</evidence>
<reference evidence="7" key="1">
    <citation type="submission" date="2021-09" db="EMBL/GenBank/DDBJ databases">
        <title>A high-quality genome of the endoparasitic fungus Hirsutella rhossiliensis with a comparison of Hirsutella genomes reveals transposable elements contributing to genome size variation.</title>
        <authorList>
            <person name="Lin R."/>
            <person name="Jiao Y."/>
            <person name="Sun X."/>
            <person name="Ling J."/>
            <person name="Xie B."/>
            <person name="Cheng X."/>
        </authorList>
    </citation>
    <scope>NUCLEOTIDE SEQUENCE</scope>
    <source>
        <strain evidence="7">HR02</strain>
    </source>
</reference>
<gene>
    <name evidence="7" type="ORF">HRG_03516</name>
</gene>
<evidence type="ECO:0000313" key="8">
    <source>
        <dbReference type="Proteomes" id="UP000824596"/>
    </source>
</evidence>
<feature type="transmembrane region" description="Helical" evidence="5">
    <location>
        <begin position="115"/>
        <end position="139"/>
    </location>
</feature>
<feature type="transmembrane region" description="Helical" evidence="5">
    <location>
        <begin position="250"/>
        <end position="270"/>
    </location>
</feature>
<keyword evidence="4 5" id="KW-0472">Membrane</keyword>
<dbReference type="CDD" id="cd17502">
    <property type="entry name" value="MFS_Azr1_MDR_like"/>
    <property type="match status" value="1"/>
</dbReference>
<dbReference type="OrthoDB" id="10021397at2759"/>
<dbReference type="InterPro" id="IPR020846">
    <property type="entry name" value="MFS_dom"/>
</dbReference>
<feature type="transmembrane region" description="Helical" evidence="5">
    <location>
        <begin position="151"/>
        <end position="170"/>
    </location>
</feature>
<protein>
    <submittedName>
        <fullName evidence="7">Major facilitator superfamily domain-containing protein</fullName>
    </submittedName>
</protein>
<keyword evidence="8" id="KW-1185">Reference proteome</keyword>
<feature type="transmembrane region" description="Helical" evidence="5">
    <location>
        <begin position="324"/>
        <end position="345"/>
    </location>
</feature>
<dbReference type="GO" id="GO:0005886">
    <property type="term" value="C:plasma membrane"/>
    <property type="evidence" value="ECO:0007669"/>
    <property type="project" value="TreeGrafter"/>
</dbReference>
<keyword evidence="3 5" id="KW-1133">Transmembrane helix</keyword>
<dbReference type="Proteomes" id="UP000824596">
    <property type="component" value="Unassembled WGS sequence"/>
</dbReference>
<feature type="transmembrane region" description="Helical" evidence="5">
    <location>
        <begin position="291"/>
        <end position="312"/>
    </location>
</feature>
<dbReference type="EMBL" id="JAIZPD010000003">
    <property type="protein sequence ID" value="KAH0965500.1"/>
    <property type="molecule type" value="Genomic_DNA"/>
</dbReference>
<dbReference type="GO" id="GO:0022857">
    <property type="term" value="F:transmembrane transporter activity"/>
    <property type="evidence" value="ECO:0007669"/>
    <property type="project" value="InterPro"/>
</dbReference>
<comment type="caution">
    <text evidence="7">The sequence shown here is derived from an EMBL/GenBank/DDBJ whole genome shotgun (WGS) entry which is preliminary data.</text>
</comment>
<evidence type="ECO:0000256" key="5">
    <source>
        <dbReference type="SAM" id="Phobius"/>
    </source>
</evidence>
<dbReference type="GeneID" id="68352645"/>
<dbReference type="SUPFAM" id="SSF103473">
    <property type="entry name" value="MFS general substrate transporter"/>
    <property type="match status" value="1"/>
</dbReference>
<dbReference type="Gene3D" id="1.20.1250.20">
    <property type="entry name" value="MFS general substrate transporter like domains"/>
    <property type="match status" value="1"/>
</dbReference>
<dbReference type="InterPro" id="IPR036259">
    <property type="entry name" value="MFS_trans_sf"/>
</dbReference>
<accession>A0A9P8N255</accession>
<dbReference type="PROSITE" id="PS50850">
    <property type="entry name" value="MFS"/>
    <property type="match status" value="1"/>
</dbReference>
<dbReference type="Pfam" id="PF07690">
    <property type="entry name" value="MFS_1"/>
    <property type="match status" value="1"/>
</dbReference>
<proteinExistence type="predicted"/>
<feature type="transmembrane region" description="Helical" evidence="5">
    <location>
        <begin position="62"/>
        <end position="82"/>
    </location>
</feature>
<keyword evidence="2 5" id="KW-0812">Transmembrane</keyword>
<feature type="domain" description="Major facilitator superfamily (MFS) profile" evidence="6">
    <location>
        <begin position="25"/>
        <end position="395"/>
    </location>
</feature>
<dbReference type="PANTHER" id="PTHR23501">
    <property type="entry name" value="MAJOR FACILITATOR SUPERFAMILY"/>
    <property type="match status" value="1"/>
</dbReference>